<gene>
    <name evidence="10" type="primary">djlA_2</name>
    <name evidence="10" type="ORF">IMCC3135_22740</name>
</gene>
<evidence type="ECO:0000256" key="5">
    <source>
        <dbReference type="ARBA" id="ARBA00023186"/>
    </source>
</evidence>
<dbReference type="GO" id="GO:0016020">
    <property type="term" value="C:membrane"/>
    <property type="evidence" value="ECO:0007669"/>
    <property type="project" value="UniProtKB-SubCell"/>
</dbReference>
<protein>
    <submittedName>
        <fullName evidence="10">DnaJ-like protein DjlA</fullName>
    </submittedName>
</protein>
<evidence type="ECO:0000256" key="1">
    <source>
        <dbReference type="ARBA" id="ARBA00004167"/>
    </source>
</evidence>
<organism evidence="10 11">
    <name type="scientific">Granulosicoccus antarcticus IMCC3135</name>
    <dbReference type="NCBI Taxonomy" id="1192854"/>
    <lineage>
        <taxon>Bacteria</taxon>
        <taxon>Pseudomonadati</taxon>
        <taxon>Pseudomonadota</taxon>
        <taxon>Gammaproteobacteria</taxon>
        <taxon>Chromatiales</taxon>
        <taxon>Granulosicoccaceae</taxon>
        <taxon>Granulosicoccus</taxon>
    </lineage>
</organism>
<dbReference type="AlphaFoldDB" id="A0A2Z2NXZ5"/>
<name>A0A2Z2NXZ5_9GAMM</name>
<reference evidence="10 11" key="1">
    <citation type="submission" date="2016-12" db="EMBL/GenBank/DDBJ databases">
        <authorList>
            <person name="Song W.-J."/>
            <person name="Kurnit D.M."/>
        </authorList>
    </citation>
    <scope>NUCLEOTIDE SEQUENCE [LARGE SCALE GENOMIC DNA]</scope>
    <source>
        <strain evidence="10 11">IMCC3135</strain>
    </source>
</reference>
<comment type="similarity">
    <text evidence="6">Belongs to the TIM14 family.</text>
</comment>
<feature type="compositionally biased region" description="Polar residues" evidence="7">
    <location>
        <begin position="178"/>
        <end position="191"/>
    </location>
</feature>
<proteinExistence type="inferred from homology"/>
<dbReference type="InterPro" id="IPR001623">
    <property type="entry name" value="DnaJ_domain"/>
</dbReference>
<dbReference type="Gene3D" id="1.10.287.110">
    <property type="entry name" value="DnaJ domain"/>
    <property type="match status" value="1"/>
</dbReference>
<dbReference type="PANTHER" id="PTHR12763">
    <property type="match status" value="1"/>
</dbReference>
<keyword evidence="11" id="KW-1185">Reference proteome</keyword>
<sequence>MTPLFFIALLTVGWLLYHLYLKNLLQQGQPGKIKLALIVLGVIFLFMAATGRAPALFAILGAAMTQIFRIAPLLIRFAPSLRRILGSAMPGAAASGQQAGVSRVSTATIDMTLDQSSGEIDGLVKMGPYVGKQLSQLNLSELKSVYTYCQQNDMEALRLIQTYASRARPDEWSEPDNSDSGSSRQPTSDTVMTVDEARQILGLETSARKQDIVQAHRSLMSRLHPDKGGSNYLAAKINAAKQCLLDAL</sequence>
<dbReference type="SUPFAM" id="SSF46565">
    <property type="entry name" value="Chaperone J-domain"/>
    <property type="match status" value="1"/>
</dbReference>
<dbReference type="EMBL" id="CP018632">
    <property type="protein sequence ID" value="ASJ74618.1"/>
    <property type="molecule type" value="Genomic_DNA"/>
</dbReference>
<dbReference type="CDD" id="cd06257">
    <property type="entry name" value="DnaJ"/>
    <property type="match status" value="1"/>
</dbReference>
<dbReference type="InterPro" id="IPR036869">
    <property type="entry name" value="J_dom_sf"/>
</dbReference>
<evidence type="ECO:0000256" key="8">
    <source>
        <dbReference type="SAM" id="Phobius"/>
    </source>
</evidence>
<comment type="subcellular location">
    <subcellularLocation>
        <location evidence="1">Membrane</location>
        <topology evidence="1">Single-pass membrane protein</topology>
    </subcellularLocation>
</comment>
<feature type="transmembrane region" description="Helical" evidence="8">
    <location>
        <begin position="6"/>
        <end position="21"/>
    </location>
</feature>
<dbReference type="PANTHER" id="PTHR12763:SF28">
    <property type="entry name" value="GEO10507P1-RELATED"/>
    <property type="match status" value="1"/>
</dbReference>
<evidence type="ECO:0000256" key="4">
    <source>
        <dbReference type="ARBA" id="ARBA00023136"/>
    </source>
</evidence>
<feature type="domain" description="J" evidence="9">
    <location>
        <begin position="196"/>
        <end position="248"/>
    </location>
</feature>
<feature type="region of interest" description="Disordered" evidence="7">
    <location>
        <begin position="168"/>
        <end position="191"/>
    </location>
</feature>
<evidence type="ECO:0000256" key="2">
    <source>
        <dbReference type="ARBA" id="ARBA00022692"/>
    </source>
</evidence>
<evidence type="ECO:0000313" key="11">
    <source>
        <dbReference type="Proteomes" id="UP000250079"/>
    </source>
</evidence>
<evidence type="ECO:0000259" key="9">
    <source>
        <dbReference type="PROSITE" id="PS50076"/>
    </source>
</evidence>
<feature type="transmembrane region" description="Helical" evidence="8">
    <location>
        <begin position="33"/>
        <end position="49"/>
    </location>
</feature>
<keyword evidence="2 8" id="KW-0812">Transmembrane</keyword>
<dbReference type="SMART" id="SM00271">
    <property type="entry name" value="DnaJ"/>
    <property type="match status" value="1"/>
</dbReference>
<evidence type="ECO:0000256" key="3">
    <source>
        <dbReference type="ARBA" id="ARBA00022989"/>
    </source>
</evidence>
<evidence type="ECO:0000256" key="6">
    <source>
        <dbReference type="ARBA" id="ARBA00038105"/>
    </source>
</evidence>
<keyword evidence="3 8" id="KW-1133">Transmembrane helix</keyword>
<evidence type="ECO:0000256" key="7">
    <source>
        <dbReference type="SAM" id="MobiDB-lite"/>
    </source>
</evidence>
<dbReference type="KEGG" id="gai:IMCC3135_22740"/>
<dbReference type="PROSITE" id="PS50076">
    <property type="entry name" value="DNAJ_2"/>
    <property type="match status" value="1"/>
</dbReference>
<keyword evidence="4 8" id="KW-0472">Membrane</keyword>
<accession>A0A2Z2NXZ5</accession>
<evidence type="ECO:0000313" key="10">
    <source>
        <dbReference type="EMBL" id="ASJ74618.1"/>
    </source>
</evidence>
<dbReference type="Proteomes" id="UP000250079">
    <property type="component" value="Chromosome"/>
</dbReference>
<keyword evidence="5" id="KW-0143">Chaperone</keyword>